<dbReference type="Pfam" id="PF00534">
    <property type="entry name" value="Glycos_transf_1"/>
    <property type="match status" value="1"/>
</dbReference>
<dbReference type="Proteomes" id="UP000274920">
    <property type="component" value="Unassembled WGS sequence"/>
</dbReference>
<proteinExistence type="predicted"/>
<dbReference type="InterPro" id="IPR028098">
    <property type="entry name" value="Glyco_trans_4-like_N"/>
</dbReference>
<dbReference type="InterPro" id="IPR001296">
    <property type="entry name" value="Glyco_trans_1"/>
</dbReference>
<gene>
    <name evidence="3" type="ORF">EBB54_13125</name>
</gene>
<dbReference type="EMBL" id="RHJS01000002">
    <property type="protein sequence ID" value="RRK32198.1"/>
    <property type="molecule type" value="Genomic_DNA"/>
</dbReference>
<dbReference type="PANTHER" id="PTHR45947:SF3">
    <property type="entry name" value="SULFOQUINOVOSYL TRANSFERASE SQD2"/>
    <property type="match status" value="1"/>
</dbReference>
<protein>
    <submittedName>
        <fullName evidence="3">Glycosyltransferase family 1 protein</fullName>
    </submittedName>
</protein>
<feature type="domain" description="Glycosyl transferase family 1" evidence="1">
    <location>
        <begin position="184"/>
        <end position="341"/>
    </location>
</feature>
<dbReference type="CDD" id="cd03808">
    <property type="entry name" value="GT4_CapM-like"/>
    <property type="match status" value="1"/>
</dbReference>
<keyword evidence="4" id="KW-1185">Reference proteome</keyword>
<keyword evidence="3" id="KW-0808">Transferase</keyword>
<dbReference type="PANTHER" id="PTHR45947">
    <property type="entry name" value="SULFOQUINOVOSYL TRANSFERASE SQD2"/>
    <property type="match status" value="1"/>
</dbReference>
<dbReference type="GO" id="GO:0016757">
    <property type="term" value="F:glycosyltransferase activity"/>
    <property type="evidence" value="ECO:0007669"/>
    <property type="project" value="InterPro"/>
</dbReference>
<evidence type="ECO:0000259" key="2">
    <source>
        <dbReference type="Pfam" id="PF13477"/>
    </source>
</evidence>
<reference evidence="3" key="1">
    <citation type="submission" date="2018-10" db="EMBL/GenBank/DDBJ databases">
        <title>Schaedlerella arabinophila gen. nov. sp. nov., isolated from the mouse intestinal tract and comparative analysis with the genome of the closely related altered Schaedler flora strain ASF502.</title>
        <authorList>
            <person name="Miyake S."/>
            <person name="Soh M."/>
            <person name="Seedorf H."/>
        </authorList>
    </citation>
    <scope>NUCLEOTIDE SEQUENCE [LARGE SCALE GENOMIC DNA]</scope>
    <source>
        <strain evidence="3">DSM 106076</strain>
    </source>
</reference>
<name>A0A3R8JN54_9FIRM</name>
<dbReference type="SUPFAM" id="SSF53756">
    <property type="entry name" value="UDP-Glycosyltransferase/glycogen phosphorylase"/>
    <property type="match status" value="1"/>
</dbReference>
<dbReference type="RefSeq" id="WP_125127700.1">
    <property type="nucleotide sequence ID" value="NZ_RHJS01000002.1"/>
</dbReference>
<dbReference type="AlphaFoldDB" id="A0A3R8JN54"/>
<evidence type="ECO:0000259" key="1">
    <source>
        <dbReference type="Pfam" id="PF00534"/>
    </source>
</evidence>
<comment type="caution">
    <text evidence="3">The sequence shown here is derived from an EMBL/GenBank/DDBJ whole genome shotgun (WGS) entry which is preliminary data.</text>
</comment>
<sequence>MKILILTNHQLGLYKFRKELLEAMMAEKYKVYVSVPKDEFTQELKNIGIVVIHNKYMERRGTNPIHDLILLNYYRWLIRKIRPDVVLTYTIKPNIYGGCLCGMMGIPYIANITGLGTSIQNGGALQVLTLLLYRMGLRKAQRIFFQNEENFKYMFRHKAVNNTKIDILPGSGVNTDQHGYEPYPESDKKIVFTTIGRIMRDKGIDELLNAASEIKERHPKVVFRLIGDFDEEYENKVKGLQKKGIIEYLGFQKDIHSFVADSHAMIHASYHEGMSNVLLEAASTGRPVIATNVHGCIETFEPDITGIPFEPKNTDSLIRAVEKFLSLSQEEKVEMGRAGRKKMVQEFDRKIVIDKYMTEIKKSCTYYKI</sequence>
<accession>A0A3R8JN54</accession>
<evidence type="ECO:0000313" key="4">
    <source>
        <dbReference type="Proteomes" id="UP000274920"/>
    </source>
</evidence>
<dbReference type="Gene3D" id="3.40.50.2000">
    <property type="entry name" value="Glycogen Phosphorylase B"/>
    <property type="match status" value="2"/>
</dbReference>
<organism evidence="3 4">
    <name type="scientific">Schaedlerella arabinosiphila</name>
    <dbReference type="NCBI Taxonomy" id="2044587"/>
    <lineage>
        <taxon>Bacteria</taxon>
        <taxon>Bacillati</taxon>
        <taxon>Bacillota</taxon>
        <taxon>Clostridia</taxon>
        <taxon>Lachnospirales</taxon>
        <taxon>Lachnospiraceae</taxon>
        <taxon>Schaedlerella</taxon>
    </lineage>
</organism>
<dbReference type="InterPro" id="IPR050194">
    <property type="entry name" value="Glycosyltransferase_grp1"/>
</dbReference>
<dbReference type="Pfam" id="PF13477">
    <property type="entry name" value="Glyco_trans_4_2"/>
    <property type="match status" value="1"/>
</dbReference>
<feature type="domain" description="Glycosyltransferase subfamily 4-like N-terminal" evidence="2">
    <location>
        <begin position="2"/>
        <end position="147"/>
    </location>
</feature>
<evidence type="ECO:0000313" key="3">
    <source>
        <dbReference type="EMBL" id="RRK32198.1"/>
    </source>
</evidence>